<evidence type="ECO:0000256" key="1">
    <source>
        <dbReference type="ARBA" id="ARBA00004479"/>
    </source>
</evidence>
<dbReference type="PROSITE" id="PS50068">
    <property type="entry name" value="LDLRA_2"/>
    <property type="match status" value="1"/>
</dbReference>
<feature type="disulfide bond" evidence="8">
    <location>
        <begin position="210"/>
        <end position="225"/>
    </location>
</feature>
<keyword evidence="5 9" id="KW-0472">Membrane</keyword>
<dbReference type="PANTHER" id="PTHR46876">
    <property type="entry name" value="LOW-DENSITY LIPOPROTEIN RECEPTOR-RELATED PROTEIN 11"/>
    <property type="match status" value="1"/>
</dbReference>
<evidence type="ECO:0000256" key="7">
    <source>
        <dbReference type="ARBA" id="ARBA00023180"/>
    </source>
</evidence>
<evidence type="ECO:0000313" key="12">
    <source>
        <dbReference type="EMBL" id="CBY32312.1"/>
    </source>
</evidence>
<dbReference type="PANTHER" id="PTHR46876:SF1">
    <property type="entry name" value="LOW-DENSITY LIPOPROTEIN RECEPTOR-RELATED PROTEIN 11"/>
    <property type="match status" value="1"/>
</dbReference>
<accession>E4Y9S5</accession>
<evidence type="ECO:0000256" key="9">
    <source>
        <dbReference type="SAM" id="Phobius"/>
    </source>
</evidence>
<dbReference type="InterPro" id="IPR013980">
    <property type="entry name" value="MANSC_dom"/>
</dbReference>
<dbReference type="Pfam" id="PF07502">
    <property type="entry name" value="MANEC"/>
    <property type="match status" value="1"/>
</dbReference>
<evidence type="ECO:0000256" key="4">
    <source>
        <dbReference type="ARBA" id="ARBA00022989"/>
    </source>
</evidence>
<dbReference type="AlphaFoldDB" id="E4Y9S5"/>
<keyword evidence="3 10" id="KW-0732">Signal</keyword>
<comment type="subcellular location">
    <subcellularLocation>
        <location evidence="1">Membrane</location>
        <topology evidence="1">Single-pass type I membrane protein</topology>
    </subcellularLocation>
</comment>
<dbReference type="Gene3D" id="4.10.400.10">
    <property type="entry name" value="Low-density Lipoprotein Receptor"/>
    <property type="match status" value="1"/>
</dbReference>
<evidence type="ECO:0000256" key="5">
    <source>
        <dbReference type="ARBA" id="ARBA00023136"/>
    </source>
</evidence>
<dbReference type="InterPro" id="IPR036055">
    <property type="entry name" value="LDL_receptor-like_sf"/>
</dbReference>
<dbReference type="InterPro" id="IPR023415">
    <property type="entry name" value="LDLR_class-A_CS"/>
</dbReference>
<organism evidence="12">
    <name type="scientific">Oikopleura dioica</name>
    <name type="common">Tunicate</name>
    <dbReference type="NCBI Taxonomy" id="34765"/>
    <lineage>
        <taxon>Eukaryota</taxon>
        <taxon>Metazoa</taxon>
        <taxon>Chordata</taxon>
        <taxon>Tunicata</taxon>
        <taxon>Appendicularia</taxon>
        <taxon>Copelata</taxon>
        <taxon>Oikopleuridae</taxon>
        <taxon>Oikopleura</taxon>
    </lineage>
</organism>
<evidence type="ECO:0000256" key="2">
    <source>
        <dbReference type="ARBA" id="ARBA00022692"/>
    </source>
</evidence>
<protein>
    <recommendedName>
        <fullName evidence="11">MANSC domain-containing protein</fullName>
    </recommendedName>
</protein>
<keyword evidence="4 9" id="KW-1133">Transmembrane helix</keyword>
<dbReference type="PROSITE" id="PS50986">
    <property type="entry name" value="MANSC"/>
    <property type="match status" value="1"/>
</dbReference>
<feature type="chain" id="PRO_5003193325" description="MANSC domain-containing protein" evidence="10">
    <location>
        <begin position="25"/>
        <end position="323"/>
    </location>
</feature>
<dbReference type="SUPFAM" id="SSF57424">
    <property type="entry name" value="LDL receptor-like module"/>
    <property type="match status" value="1"/>
</dbReference>
<dbReference type="InterPro" id="IPR011106">
    <property type="entry name" value="MANSC_N"/>
</dbReference>
<name>E4Y9S5_OIKDI</name>
<evidence type="ECO:0000256" key="10">
    <source>
        <dbReference type="SAM" id="SignalP"/>
    </source>
</evidence>
<dbReference type="EMBL" id="FN654344">
    <property type="protein sequence ID" value="CBY32312.1"/>
    <property type="molecule type" value="Genomic_DNA"/>
</dbReference>
<dbReference type="GO" id="GO:0016020">
    <property type="term" value="C:membrane"/>
    <property type="evidence" value="ECO:0007669"/>
    <property type="project" value="UniProtKB-SubCell"/>
</dbReference>
<evidence type="ECO:0000256" key="3">
    <source>
        <dbReference type="ARBA" id="ARBA00022729"/>
    </source>
</evidence>
<dbReference type="InterPro" id="IPR002172">
    <property type="entry name" value="LDrepeatLR_classA_rpt"/>
</dbReference>
<feature type="transmembrane region" description="Helical" evidence="9">
    <location>
        <begin position="268"/>
        <end position="288"/>
    </location>
</feature>
<keyword evidence="6 8" id="KW-1015">Disulfide bond</keyword>
<keyword evidence="2 9" id="KW-0812">Transmembrane</keyword>
<dbReference type="Pfam" id="PF00057">
    <property type="entry name" value="Ldl_recept_a"/>
    <property type="match status" value="1"/>
</dbReference>
<feature type="signal peptide" evidence="10">
    <location>
        <begin position="1"/>
        <end position="24"/>
    </location>
</feature>
<keyword evidence="7" id="KW-0325">Glycoprotein</keyword>
<dbReference type="Proteomes" id="UP000011014">
    <property type="component" value="Unassembled WGS sequence"/>
</dbReference>
<evidence type="ECO:0000256" key="6">
    <source>
        <dbReference type="ARBA" id="ARBA00023157"/>
    </source>
</evidence>
<evidence type="ECO:0000259" key="11">
    <source>
        <dbReference type="PROSITE" id="PS50986"/>
    </source>
</evidence>
<feature type="domain" description="MANSC" evidence="11">
    <location>
        <begin position="68"/>
        <end position="145"/>
    </location>
</feature>
<reference evidence="12" key="1">
    <citation type="journal article" date="2010" name="Science">
        <title>Plasticity of animal genome architecture unmasked by rapid evolution of a pelagic tunicate.</title>
        <authorList>
            <person name="Denoeud F."/>
            <person name="Henriet S."/>
            <person name="Mungpakdee S."/>
            <person name="Aury J.M."/>
            <person name="Da Silva C."/>
            <person name="Brinkmann H."/>
            <person name="Mikhaleva J."/>
            <person name="Olsen L.C."/>
            <person name="Jubin C."/>
            <person name="Canestro C."/>
            <person name="Bouquet J.M."/>
            <person name="Danks G."/>
            <person name="Poulain J."/>
            <person name="Campsteijn C."/>
            <person name="Adamski M."/>
            <person name="Cross I."/>
            <person name="Yadetie F."/>
            <person name="Muffato M."/>
            <person name="Louis A."/>
            <person name="Butcher S."/>
            <person name="Tsagkogeorga G."/>
            <person name="Konrad A."/>
            <person name="Singh S."/>
            <person name="Jensen M.F."/>
            <person name="Cong E.H."/>
            <person name="Eikeseth-Otteraa H."/>
            <person name="Noel B."/>
            <person name="Anthouard V."/>
            <person name="Porcel B.M."/>
            <person name="Kachouri-Lafond R."/>
            <person name="Nishino A."/>
            <person name="Ugolini M."/>
            <person name="Chourrout P."/>
            <person name="Nishida H."/>
            <person name="Aasland R."/>
            <person name="Huzurbazar S."/>
            <person name="Westhof E."/>
            <person name="Delsuc F."/>
            <person name="Lehrach H."/>
            <person name="Reinhardt R."/>
            <person name="Weissenbach J."/>
            <person name="Roy S.W."/>
            <person name="Artiguenave F."/>
            <person name="Postlethwait J.H."/>
            <person name="Manak J.R."/>
            <person name="Thompson E.M."/>
            <person name="Jaillon O."/>
            <person name="Du Pasquier L."/>
            <person name="Boudinot P."/>
            <person name="Liberles D.A."/>
            <person name="Volff J.N."/>
            <person name="Philippe H."/>
            <person name="Lenhard B."/>
            <person name="Roest Crollius H."/>
            <person name="Wincker P."/>
            <person name="Chourrout D."/>
        </authorList>
    </citation>
    <scope>NUCLEOTIDE SEQUENCE [LARGE SCALE GENOMIC DNA]</scope>
</reference>
<sequence length="323" mass="36540">MLNISTKLQMRLSLVFSVSIPVLAQFNDLETRGGIDDSMCLQEWPKERRYSFKKKTLNYENLEIYLNIVFELIIRAAESIKEGATFLKTVESSSREDCDSRCCGTKNCNVGVYGKFGQCFLFDCLNNDAEDFVCTFEQHASYNTLVKTPVILNAYARWGLKHSAEQIVNASTKDVHNKDIVGDVNDEGGCPRLAWQCDNKINCIPAWHVCDGTEDCPDQSDELDCPASDTISQDQAQELHVLRDVGESFEESAQTKIDEEKKRTGVQIILPLCLGLLLLILALIAVYIRYRQARHKAGLCSKSQYKQLPKQDDSDYLINGMYM</sequence>
<dbReference type="PROSITE" id="PS01209">
    <property type="entry name" value="LDLRA_1"/>
    <property type="match status" value="1"/>
</dbReference>
<dbReference type="SMART" id="SM00765">
    <property type="entry name" value="MANEC"/>
    <property type="match status" value="1"/>
</dbReference>
<dbReference type="CDD" id="cd00112">
    <property type="entry name" value="LDLa"/>
    <property type="match status" value="1"/>
</dbReference>
<evidence type="ECO:0000256" key="8">
    <source>
        <dbReference type="PROSITE-ProRule" id="PRU00124"/>
    </source>
</evidence>
<comment type="caution">
    <text evidence="8">Lacks conserved residue(s) required for the propagation of feature annotation.</text>
</comment>
<dbReference type="SMART" id="SM00192">
    <property type="entry name" value="LDLa"/>
    <property type="match status" value="1"/>
</dbReference>
<gene>
    <name evidence="12" type="ORF">GSOID_T00030733001</name>
</gene>
<proteinExistence type="predicted"/>